<accession>A0A364MVK9</accession>
<evidence type="ECO:0000313" key="1">
    <source>
        <dbReference type="EMBL" id="RAR05017.1"/>
    </source>
</evidence>
<reference evidence="2" key="1">
    <citation type="submission" date="2018-05" db="EMBL/GenBank/DDBJ databases">
        <title>Draft genome sequence of Stemphylium lycopersici strain CIDEFI 213.</title>
        <authorList>
            <person name="Medina R."/>
            <person name="Franco M.E.E."/>
            <person name="Lucentini C.G."/>
            <person name="Saparrat M.C.N."/>
            <person name="Balatti P.A."/>
        </authorList>
    </citation>
    <scope>NUCLEOTIDE SEQUENCE [LARGE SCALE GENOMIC DNA]</scope>
    <source>
        <strain evidence="2">CIDEFI 213</strain>
    </source>
</reference>
<keyword evidence="2" id="KW-1185">Reference proteome</keyword>
<evidence type="ECO:0000313" key="2">
    <source>
        <dbReference type="Proteomes" id="UP000249619"/>
    </source>
</evidence>
<organism evidence="1 2">
    <name type="scientific">Stemphylium lycopersici</name>
    <name type="common">Tomato gray leaf spot disease fungus</name>
    <name type="synonym">Thyrospora lycopersici</name>
    <dbReference type="NCBI Taxonomy" id="183478"/>
    <lineage>
        <taxon>Eukaryota</taxon>
        <taxon>Fungi</taxon>
        <taxon>Dikarya</taxon>
        <taxon>Ascomycota</taxon>
        <taxon>Pezizomycotina</taxon>
        <taxon>Dothideomycetes</taxon>
        <taxon>Pleosporomycetidae</taxon>
        <taxon>Pleosporales</taxon>
        <taxon>Pleosporineae</taxon>
        <taxon>Pleosporaceae</taxon>
        <taxon>Stemphylium</taxon>
    </lineage>
</organism>
<comment type="caution">
    <text evidence="1">The sequence shown here is derived from an EMBL/GenBank/DDBJ whole genome shotgun (WGS) entry which is preliminary data.</text>
</comment>
<protein>
    <submittedName>
        <fullName evidence="1">Uncharacterized protein</fullName>
    </submittedName>
</protein>
<dbReference type="EMBL" id="QGDH01000142">
    <property type="protein sequence ID" value="RAR05017.1"/>
    <property type="molecule type" value="Genomic_DNA"/>
</dbReference>
<proteinExistence type="predicted"/>
<name>A0A364MVK9_STELY</name>
<gene>
    <name evidence="1" type="ORF">DDE83_007595</name>
</gene>
<dbReference type="AlphaFoldDB" id="A0A364MVK9"/>
<sequence>MPRKQPSMTIAVDSPIFPATFLRLSESTLATTNATRSPVKRTFLLSPSPSEQSFRIDSPVLPSASRNDLLIFASVSHGSLNSIPTSTAGACPTPHYYSPSLPLCGINTPYPSHWAEAQTAVDGWVTSWPGAARMSDILPDDMDLFPEDEETCFRHWSIVVPDGQQETFIEKDADELELGPEIKSHLPTVHNTDFPYYPLPLYFPPPRQTRGETRMPGLKGRGRRWVKRGVRGFGMKKFLKCVFRRNGVKRV</sequence>
<dbReference type="Proteomes" id="UP000249619">
    <property type="component" value="Unassembled WGS sequence"/>
</dbReference>